<evidence type="ECO:0000256" key="7">
    <source>
        <dbReference type="ARBA" id="ARBA00023014"/>
    </source>
</evidence>
<protein>
    <recommendedName>
        <fullName evidence="10">L(+)-tartrate dehydratase subunit alpha</fullName>
        <ecNumber evidence="9">4.2.1.32</ecNumber>
    </recommendedName>
</protein>
<keyword evidence="8" id="KW-0456">Lyase</keyword>
<dbReference type="EMBL" id="DVNF01000102">
    <property type="protein sequence ID" value="HIU60440.1"/>
    <property type="molecule type" value="Genomic_DNA"/>
</dbReference>
<dbReference type="PANTHER" id="PTHR30389">
    <property type="entry name" value="FUMARATE HYDRATASE-RELATED"/>
    <property type="match status" value="1"/>
</dbReference>
<dbReference type="NCBIfam" id="TIGR00722">
    <property type="entry name" value="ttdA_fumA_fumB"/>
    <property type="match status" value="1"/>
</dbReference>
<evidence type="ECO:0000256" key="3">
    <source>
        <dbReference type="ARBA" id="ARBA00011209"/>
    </source>
</evidence>
<reference evidence="13" key="2">
    <citation type="journal article" date="2021" name="PeerJ">
        <title>Extensive microbial diversity within the chicken gut microbiome revealed by metagenomics and culture.</title>
        <authorList>
            <person name="Gilroy R."/>
            <person name="Ravi A."/>
            <person name="Getino M."/>
            <person name="Pursley I."/>
            <person name="Horton D.L."/>
            <person name="Alikhan N.F."/>
            <person name="Baker D."/>
            <person name="Gharbi K."/>
            <person name="Hall N."/>
            <person name="Watson M."/>
            <person name="Adriaenssens E.M."/>
            <person name="Foster-Nyarko E."/>
            <person name="Jarju S."/>
            <person name="Secka A."/>
            <person name="Antonio M."/>
            <person name="Oren A."/>
            <person name="Chaudhuri R.R."/>
            <person name="La Ragione R."/>
            <person name="Hildebrand F."/>
            <person name="Pallen M.J."/>
        </authorList>
    </citation>
    <scope>NUCLEOTIDE SEQUENCE</scope>
    <source>
        <strain evidence="13">18911</strain>
    </source>
</reference>
<dbReference type="AlphaFoldDB" id="A0A9D1SHR0"/>
<dbReference type="Pfam" id="PF05681">
    <property type="entry name" value="Fumerase"/>
    <property type="match status" value="1"/>
</dbReference>
<evidence type="ECO:0000256" key="11">
    <source>
        <dbReference type="ARBA" id="ARBA00049253"/>
    </source>
</evidence>
<evidence type="ECO:0000259" key="12">
    <source>
        <dbReference type="Pfam" id="PF05681"/>
    </source>
</evidence>
<keyword evidence="4" id="KW-0004">4Fe-4S</keyword>
<comment type="caution">
    <text evidence="13">The sequence shown here is derived from an EMBL/GenBank/DDBJ whole genome shotgun (WGS) entry which is preliminary data.</text>
</comment>
<evidence type="ECO:0000256" key="8">
    <source>
        <dbReference type="ARBA" id="ARBA00023239"/>
    </source>
</evidence>
<organism evidence="13 14">
    <name type="scientific">Candidatus Stercoripulliclostridium merdigallinarum</name>
    <dbReference type="NCBI Taxonomy" id="2840951"/>
    <lineage>
        <taxon>Bacteria</taxon>
        <taxon>Bacillati</taxon>
        <taxon>Bacillota</taxon>
        <taxon>Clostridia</taxon>
        <taxon>Eubacteriales</taxon>
        <taxon>Candidatus Stercoripulliclostridium</taxon>
    </lineage>
</organism>
<evidence type="ECO:0000256" key="10">
    <source>
        <dbReference type="ARBA" id="ARBA00040103"/>
    </source>
</evidence>
<dbReference type="GO" id="GO:0051539">
    <property type="term" value="F:4 iron, 4 sulfur cluster binding"/>
    <property type="evidence" value="ECO:0007669"/>
    <property type="project" value="UniProtKB-KW"/>
</dbReference>
<comment type="similarity">
    <text evidence="2">Belongs to the class-I fumarase family.</text>
</comment>
<dbReference type="PANTHER" id="PTHR30389:SF19">
    <property type="entry name" value="L(+)-TARTRATE DEHYDRATASE SUBUNIT ALPHA"/>
    <property type="match status" value="1"/>
</dbReference>
<sequence length="296" mass="31234">MEWDRQKFIDTVARFIDYTAKRLPDDVVARLKEMADRETDERAKVMYACMLEDLDRADASSRPVCQDTGLVQFFVTVGSECKLLPLLPSALKEAVEIATSTAPLRPNAVEFPSENNTGTNTGKGVPFIEYDIVPGSDELRLTVYLQGGGSALPGRAAVFPPSVGFNGIAGFVADAMVEKGINACPPLVVGVGVAGCMATAAKLAKHAALRKIGVPSPDAEIAVLEGKLKEVLDEIAIGPQGVGGTSSVIAVNIDTACHHPSSMGVAVQFGCWAMRRGELIFGTDGVVCPTHGGFEV</sequence>
<dbReference type="Proteomes" id="UP000824094">
    <property type="component" value="Unassembled WGS sequence"/>
</dbReference>
<name>A0A9D1SHR0_9FIRM</name>
<dbReference type="GO" id="GO:0046872">
    <property type="term" value="F:metal ion binding"/>
    <property type="evidence" value="ECO:0007669"/>
    <property type="project" value="UniProtKB-KW"/>
</dbReference>
<feature type="domain" description="Fe-S hydro-lyase tartrate dehydratase alpha-type catalytic" evidence="12">
    <location>
        <begin position="10"/>
        <end position="278"/>
    </location>
</feature>
<proteinExistence type="inferred from homology"/>
<dbReference type="InterPro" id="IPR051208">
    <property type="entry name" value="Class-I_Fumarase/Tartrate_DH"/>
</dbReference>
<gene>
    <name evidence="13" type="ORF">IAB05_03490</name>
</gene>
<accession>A0A9D1SHR0</accession>
<comment type="cofactor">
    <cofactor evidence="1">
        <name>iron-sulfur cluster</name>
        <dbReference type="ChEBI" id="CHEBI:30408"/>
    </cofactor>
</comment>
<evidence type="ECO:0000256" key="9">
    <source>
        <dbReference type="ARBA" id="ARBA00039027"/>
    </source>
</evidence>
<keyword evidence="6" id="KW-0408">Iron</keyword>
<evidence type="ECO:0000313" key="14">
    <source>
        <dbReference type="Proteomes" id="UP000824094"/>
    </source>
</evidence>
<evidence type="ECO:0000256" key="4">
    <source>
        <dbReference type="ARBA" id="ARBA00022485"/>
    </source>
</evidence>
<dbReference type="InterPro" id="IPR004646">
    <property type="entry name" value="Fe-S_hydro-lyase_TtdA-typ_cat"/>
</dbReference>
<evidence type="ECO:0000256" key="1">
    <source>
        <dbReference type="ARBA" id="ARBA00001915"/>
    </source>
</evidence>
<evidence type="ECO:0000256" key="6">
    <source>
        <dbReference type="ARBA" id="ARBA00023004"/>
    </source>
</evidence>
<dbReference type="GO" id="GO:0008730">
    <property type="term" value="F:L(+)-tartrate dehydratase activity"/>
    <property type="evidence" value="ECO:0007669"/>
    <property type="project" value="UniProtKB-EC"/>
</dbReference>
<keyword evidence="7" id="KW-0411">Iron-sulfur</keyword>
<evidence type="ECO:0000256" key="2">
    <source>
        <dbReference type="ARBA" id="ARBA00008876"/>
    </source>
</evidence>
<comment type="subunit">
    <text evidence="3">Tetramer of two alpha and two beta subunits.</text>
</comment>
<dbReference type="EC" id="4.2.1.32" evidence="9"/>
<evidence type="ECO:0000256" key="5">
    <source>
        <dbReference type="ARBA" id="ARBA00022723"/>
    </source>
</evidence>
<comment type="catalytic activity">
    <reaction evidence="11">
        <text>(2R,3R)-tartrate = oxaloacetate + H2O</text>
        <dbReference type="Rhea" id="RHEA:15413"/>
        <dbReference type="ChEBI" id="CHEBI:15377"/>
        <dbReference type="ChEBI" id="CHEBI:16452"/>
        <dbReference type="ChEBI" id="CHEBI:30924"/>
        <dbReference type="EC" id="4.2.1.32"/>
    </reaction>
</comment>
<keyword evidence="5" id="KW-0479">Metal-binding</keyword>
<reference evidence="13" key="1">
    <citation type="submission" date="2020-10" db="EMBL/GenBank/DDBJ databases">
        <authorList>
            <person name="Gilroy R."/>
        </authorList>
    </citation>
    <scope>NUCLEOTIDE SEQUENCE</scope>
    <source>
        <strain evidence="13">18911</strain>
    </source>
</reference>
<evidence type="ECO:0000313" key="13">
    <source>
        <dbReference type="EMBL" id="HIU60440.1"/>
    </source>
</evidence>